<dbReference type="Proteomes" id="UP000775877">
    <property type="component" value="Unassembled WGS sequence"/>
</dbReference>
<proteinExistence type="predicted"/>
<reference evidence="2" key="2">
    <citation type="journal article" date="2021" name="Microbiome">
        <title>Successional dynamics and alternative stable states in a saline activated sludge microbial community over 9 years.</title>
        <authorList>
            <person name="Wang Y."/>
            <person name="Ye J."/>
            <person name="Ju F."/>
            <person name="Liu L."/>
            <person name="Boyd J.A."/>
            <person name="Deng Y."/>
            <person name="Parks D.H."/>
            <person name="Jiang X."/>
            <person name="Yin X."/>
            <person name="Woodcroft B.J."/>
            <person name="Tyson G.W."/>
            <person name="Hugenholtz P."/>
            <person name="Polz M.F."/>
            <person name="Zhang T."/>
        </authorList>
    </citation>
    <scope>NUCLEOTIDE SEQUENCE</scope>
    <source>
        <strain evidence="2">HKST-UBA13</strain>
    </source>
</reference>
<feature type="region of interest" description="Disordered" evidence="1">
    <location>
        <begin position="34"/>
        <end position="60"/>
    </location>
</feature>
<comment type="caution">
    <text evidence="2">The sequence shown here is derived from an EMBL/GenBank/DDBJ whole genome shotgun (WGS) entry which is preliminary data.</text>
</comment>
<accession>A0A955I9X0</accession>
<organism evidence="2 3">
    <name type="scientific">Candidatus Dojkabacteria bacterium</name>
    <dbReference type="NCBI Taxonomy" id="2099670"/>
    <lineage>
        <taxon>Bacteria</taxon>
        <taxon>Candidatus Dojkabacteria</taxon>
    </lineage>
</organism>
<name>A0A955I9X0_9BACT</name>
<sequence>MMLPNGPYNHKEHEEKILKNWLDKKMYKPEFNPETSEVMSTEEMKNDKRTPWSLICPPPN</sequence>
<feature type="non-terminal residue" evidence="2">
    <location>
        <position position="60"/>
    </location>
</feature>
<evidence type="ECO:0000313" key="3">
    <source>
        <dbReference type="Proteomes" id="UP000775877"/>
    </source>
</evidence>
<protein>
    <submittedName>
        <fullName evidence="2">Uncharacterized protein</fullName>
    </submittedName>
</protein>
<reference evidence="2" key="1">
    <citation type="submission" date="2020-04" db="EMBL/GenBank/DDBJ databases">
        <authorList>
            <person name="Zhang T."/>
        </authorList>
    </citation>
    <scope>NUCLEOTIDE SEQUENCE</scope>
    <source>
        <strain evidence="2">HKST-UBA13</strain>
    </source>
</reference>
<dbReference type="EMBL" id="JAGQLJ010000007">
    <property type="protein sequence ID" value="MCA9380729.1"/>
    <property type="molecule type" value="Genomic_DNA"/>
</dbReference>
<gene>
    <name evidence="2" type="ORF">KC678_00500</name>
</gene>
<evidence type="ECO:0000313" key="2">
    <source>
        <dbReference type="EMBL" id="MCA9380729.1"/>
    </source>
</evidence>
<dbReference type="AlphaFoldDB" id="A0A955I9X0"/>
<evidence type="ECO:0000256" key="1">
    <source>
        <dbReference type="SAM" id="MobiDB-lite"/>
    </source>
</evidence>